<dbReference type="InterPro" id="IPR052192">
    <property type="entry name" value="Insect_Ionotropic_Sensory_Rcpt"/>
</dbReference>
<dbReference type="Proteomes" id="UP001234178">
    <property type="component" value="Unassembled WGS sequence"/>
</dbReference>
<evidence type="ECO:0000256" key="10">
    <source>
        <dbReference type="ARBA" id="ARBA00023180"/>
    </source>
</evidence>
<feature type="chain" id="PRO_5045086829" description="Ionotropic glutamate receptor L-glutamate and glycine-binding domain-containing protein" evidence="14">
    <location>
        <begin position="19"/>
        <end position="677"/>
    </location>
</feature>
<keyword evidence="10" id="KW-0325">Glycoprotein</keyword>
<evidence type="ECO:0000256" key="13">
    <source>
        <dbReference type="SAM" id="Phobius"/>
    </source>
</evidence>
<keyword evidence="14" id="KW-0732">Signal</keyword>
<dbReference type="Pfam" id="PF00060">
    <property type="entry name" value="Lig_chan"/>
    <property type="match status" value="1"/>
</dbReference>
<evidence type="ECO:0000313" key="18">
    <source>
        <dbReference type="Proteomes" id="UP001234178"/>
    </source>
</evidence>
<comment type="caution">
    <text evidence="17">The sequence shown here is derived from an EMBL/GenBank/DDBJ whole genome shotgun (WGS) entry which is preliminary data.</text>
</comment>
<dbReference type="InterPro" id="IPR019594">
    <property type="entry name" value="Glu/Gly-bd"/>
</dbReference>
<evidence type="ECO:0000256" key="6">
    <source>
        <dbReference type="ARBA" id="ARBA00022989"/>
    </source>
</evidence>
<keyword evidence="3" id="KW-0813">Transport</keyword>
<evidence type="ECO:0000256" key="2">
    <source>
        <dbReference type="ARBA" id="ARBA00008685"/>
    </source>
</evidence>
<organism evidence="17 18">
    <name type="scientific">Daphnia magna</name>
    <dbReference type="NCBI Taxonomy" id="35525"/>
    <lineage>
        <taxon>Eukaryota</taxon>
        <taxon>Metazoa</taxon>
        <taxon>Ecdysozoa</taxon>
        <taxon>Arthropoda</taxon>
        <taxon>Crustacea</taxon>
        <taxon>Branchiopoda</taxon>
        <taxon>Diplostraca</taxon>
        <taxon>Cladocera</taxon>
        <taxon>Anomopoda</taxon>
        <taxon>Daphniidae</taxon>
        <taxon>Daphnia</taxon>
    </lineage>
</organism>
<feature type="transmembrane region" description="Helical" evidence="13">
    <location>
        <begin position="347"/>
        <end position="368"/>
    </location>
</feature>
<keyword evidence="18" id="KW-1185">Reference proteome</keyword>
<dbReference type="InterPro" id="IPR001320">
    <property type="entry name" value="Iontro_rcpt_C"/>
</dbReference>
<proteinExistence type="inferred from homology"/>
<evidence type="ECO:0000256" key="12">
    <source>
        <dbReference type="ARBA" id="ARBA00023303"/>
    </source>
</evidence>
<evidence type="ECO:0000256" key="3">
    <source>
        <dbReference type="ARBA" id="ARBA00022448"/>
    </source>
</evidence>
<feature type="signal peptide" evidence="14">
    <location>
        <begin position="1"/>
        <end position="18"/>
    </location>
</feature>
<keyword evidence="6 13" id="KW-1133">Transmembrane helix</keyword>
<dbReference type="SUPFAM" id="SSF53850">
    <property type="entry name" value="Periplasmic binding protein-like II"/>
    <property type="match status" value="1"/>
</dbReference>
<feature type="transmembrane region" description="Helical" evidence="13">
    <location>
        <begin position="415"/>
        <end position="439"/>
    </location>
</feature>
<evidence type="ECO:0000256" key="1">
    <source>
        <dbReference type="ARBA" id="ARBA00004651"/>
    </source>
</evidence>
<evidence type="ECO:0000313" key="17">
    <source>
        <dbReference type="EMBL" id="KAK4022579.1"/>
    </source>
</evidence>
<feature type="transmembrane region" description="Helical" evidence="13">
    <location>
        <begin position="609"/>
        <end position="628"/>
    </location>
</feature>
<evidence type="ECO:0008006" key="19">
    <source>
        <dbReference type="Google" id="ProtNLM"/>
    </source>
</evidence>
<evidence type="ECO:0000256" key="4">
    <source>
        <dbReference type="ARBA" id="ARBA00022475"/>
    </source>
</evidence>
<gene>
    <name evidence="17" type="ORF">OUZ56_008038</name>
</gene>
<name>A0ABR0ABR8_9CRUS</name>
<dbReference type="Gene3D" id="3.40.190.10">
    <property type="entry name" value="Periplasmic binding protein-like II"/>
    <property type="match status" value="1"/>
</dbReference>
<evidence type="ECO:0000259" key="16">
    <source>
        <dbReference type="SMART" id="SM00918"/>
    </source>
</evidence>
<evidence type="ECO:0000256" key="14">
    <source>
        <dbReference type="SAM" id="SignalP"/>
    </source>
</evidence>
<keyword evidence="8 13" id="KW-0472">Membrane</keyword>
<dbReference type="Pfam" id="PF10613">
    <property type="entry name" value="Lig_chan-Glu_bd"/>
    <property type="match status" value="1"/>
</dbReference>
<keyword evidence="9" id="KW-0675">Receptor</keyword>
<comment type="subcellular location">
    <subcellularLocation>
        <location evidence="1">Cell membrane</location>
        <topology evidence="1">Multi-pass membrane protein</topology>
    </subcellularLocation>
</comment>
<keyword evidence="4" id="KW-1003">Cell membrane</keyword>
<keyword evidence="12" id="KW-0407">Ion channel</keyword>
<dbReference type="Gene3D" id="1.10.287.70">
    <property type="match status" value="1"/>
</dbReference>
<keyword evidence="11" id="KW-1071">Ligand-gated ion channel</keyword>
<accession>A0ABR0ABR8</accession>
<keyword evidence="7" id="KW-0406">Ion transport</keyword>
<dbReference type="PANTHER" id="PTHR42643">
    <property type="entry name" value="IONOTROPIC RECEPTOR 20A-RELATED"/>
    <property type="match status" value="1"/>
</dbReference>
<sequence>MLPSWKIVLKILIVVHRAMEICCFRFALIYDEGLDRHQPSSNIESWMRAAVADANRICCPASASYKTFQISNDSQLPAILDQVHTLDAMVVSVIECRIADFIEAILFPSMLLFLRLDFSRCPAITNGRETDRLEFYHLNDFNRDTCGSLAITRWLEQNICLPFVDNNATFFIMENGTSSSASRELQDCTGLDDLKWSSVTYPVTFDSPDLPDNVKWHHLLNGKHLRLTSLERPPFVIFERDSYGSVIAYKGYCYEIINALQETYNFTYEVVLPGDKSYGKIMPNGSWDGMLGLILKQYADIGLGPFSVTYSRYGVVDFSVGFHEETATILIPPPGEENRLLVCLKPFLWQVWLYLGVLVVILPVILWAHFMCLRFPHEEKTCPGLAKQYFFVLGVLIGQSGQKFASFGYSPRLLGAVWCVSAVVFASAYVGVLVSFLRFPKLTPIINKLEELPVSHLKWVIPRGTALESLFTEATAGVYKTIGEGLSDTRGSLIDSGLDGIHRVIQGSHAYIDEKSYLVSFIAEDYERSGTCRLSFAYEEFFKVSIAFPLPKNSSLKPLLDKKIMQLMEAGLGNYWKQIYWPSSGGKCGRSKQPIVGPKSLGLSDLQGAFLILAVGYGMALVICYAERRCCLANTMRSIRGDSSWISWKSVDHVMLSCFVCQVVICPMDLVLENPRI</sequence>
<dbReference type="SMART" id="SM00918">
    <property type="entry name" value="Lig_chan-Glu_bd"/>
    <property type="match status" value="1"/>
</dbReference>
<evidence type="ECO:0000256" key="8">
    <source>
        <dbReference type="ARBA" id="ARBA00023136"/>
    </source>
</evidence>
<evidence type="ECO:0000256" key="11">
    <source>
        <dbReference type="ARBA" id="ARBA00023286"/>
    </source>
</evidence>
<feature type="domain" description="Ionotropic glutamate receptor C-terminal" evidence="15">
    <location>
        <begin position="224"/>
        <end position="583"/>
    </location>
</feature>
<comment type="similarity">
    <text evidence="2">Belongs to the glutamate-gated ion channel (TC 1.A.10.1) family.</text>
</comment>
<keyword evidence="5 13" id="KW-0812">Transmembrane</keyword>
<evidence type="ECO:0000256" key="5">
    <source>
        <dbReference type="ARBA" id="ARBA00022692"/>
    </source>
</evidence>
<evidence type="ECO:0000259" key="15">
    <source>
        <dbReference type="SMART" id="SM00079"/>
    </source>
</evidence>
<evidence type="ECO:0000256" key="9">
    <source>
        <dbReference type="ARBA" id="ARBA00023170"/>
    </source>
</evidence>
<protein>
    <recommendedName>
        <fullName evidence="19">Ionotropic glutamate receptor L-glutamate and glycine-binding domain-containing protein</fullName>
    </recommendedName>
</protein>
<reference evidence="17 18" key="1">
    <citation type="journal article" date="2023" name="Nucleic Acids Res.">
        <title>The hologenome of Daphnia magna reveals possible DNA methylation and microbiome-mediated evolution of the host genome.</title>
        <authorList>
            <person name="Chaturvedi A."/>
            <person name="Li X."/>
            <person name="Dhandapani V."/>
            <person name="Marshall H."/>
            <person name="Kissane S."/>
            <person name="Cuenca-Cambronero M."/>
            <person name="Asole G."/>
            <person name="Calvet F."/>
            <person name="Ruiz-Romero M."/>
            <person name="Marangio P."/>
            <person name="Guigo R."/>
            <person name="Rago D."/>
            <person name="Mirbahai L."/>
            <person name="Eastwood N."/>
            <person name="Colbourne J.K."/>
            <person name="Zhou J."/>
            <person name="Mallon E."/>
            <person name="Orsini L."/>
        </authorList>
    </citation>
    <scope>NUCLEOTIDE SEQUENCE [LARGE SCALE GENOMIC DNA]</scope>
    <source>
        <strain evidence="17">LRV0_1</strain>
    </source>
</reference>
<dbReference type="SMART" id="SM00079">
    <property type="entry name" value="PBPe"/>
    <property type="match status" value="1"/>
</dbReference>
<evidence type="ECO:0000256" key="7">
    <source>
        <dbReference type="ARBA" id="ARBA00023065"/>
    </source>
</evidence>
<feature type="domain" description="Ionotropic glutamate receptor L-glutamate and glycine-binding" evidence="16">
    <location>
        <begin position="234"/>
        <end position="296"/>
    </location>
</feature>
<dbReference type="EMBL" id="JAOYFB010000037">
    <property type="protein sequence ID" value="KAK4022579.1"/>
    <property type="molecule type" value="Genomic_DNA"/>
</dbReference>
<dbReference type="PANTHER" id="PTHR42643:SF24">
    <property type="entry name" value="IONOTROPIC RECEPTOR 60A"/>
    <property type="match status" value="1"/>
</dbReference>